<dbReference type="AlphaFoldDB" id="A0AAU8LSZ0"/>
<dbReference type="FunFam" id="3.90.650.10:FF:000001">
    <property type="entry name" value="Phosphoribosylformylglycinamidine cyclo-ligase"/>
    <property type="match status" value="1"/>
</dbReference>
<evidence type="ECO:0000256" key="8">
    <source>
        <dbReference type="ARBA" id="ARBA00031908"/>
    </source>
</evidence>
<keyword evidence="6 12" id="KW-0547">Nucleotide-binding</keyword>
<dbReference type="HAMAP" id="MF_00741">
    <property type="entry name" value="AIRS"/>
    <property type="match status" value="1"/>
</dbReference>
<dbReference type="InterPro" id="IPR004733">
    <property type="entry name" value="PurM_cligase"/>
</dbReference>
<dbReference type="CDD" id="cd02196">
    <property type="entry name" value="PurM"/>
    <property type="match status" value="1"/>
</dbReference>
<dbReference type="Gene3D" id="3.90.650.10">
    <property type="entry name" value="PurM-like C-terminal domain"/>
    <property type="match status" value="1"/>
</dbReference>
<protein>
    <recommendedName>
        <fullName evidence="4 12">Phosphoribosylformylglycinamidine cyclo-ligase</fullName>
        <ecNumber evidence="3 12">6.3.3.1</ecNumber>
    </recommendedName>
    <alternativeName>
        <fullName evidence="9 12">AIR synthase</fullName>
    </alternativeName>
    <alternativeName>
        <fullName evidence="10 12">AIRS</fullName>
    </alternativeName>
    <alternativeName>
        <fullName evidence="8 12">Phosphoribosyl-aminoimidazole synthetase</fullName>
    </alternativeName>
</protein>
<dbReference type="SUPFAM" id="SSF56042">
    <property type="entry name" value="PurM C-terminal domain-like"/>
    <property type="match status" value="1"/>
</dbReference>
<keyword evidence="7 12" id="KW-0067">ATP-binding</keyword>
<evidence type="ECO:0000259" key="14">
    <source>
        <dbReference type="Pfam" id="PF02769"/>
    </source>
</evidence>
<dbReference type="EC" id="6.3.3.1" evidence="3 12"/>
<proteinExistence type="inferred from homology"/>
<evidence type="ECO:0000259" key="13">
    <source>
        <dbReference type="Pfam" id="PF00586"/>
    </source>
</evidence>
<dbReference type="EMBL" id="CP159373">
    <property type="protein sequence ID" value="XCN72000.1"/>
    <property type="molecule type" value="Genomic_DNA"/>
</dbReference>
<reference evidence="15" key="2">
    <citation type="submission" date="2024-06" db="EMBL/GenBank/DDBJ databases">
        <authorList>
            <person name="Plum-Jensen L.E."/>
            <person name="Schramm A."/>
            <person name="Marshall I.P.G."/>
        </authorList>
    </citation>
    <scope>NUCLEOTIDE SEQUENCE</scope>
    <source>
        <strain evidence="15">Rat1</strain>
    </source>
</reference>
<accession>A0AAU8LSZ0</accession>
<dbReference type="GO" id="GO:0046084">
    <property type="term" value="P:adenine biosynthetic process"/>
    <property type="evidence" value="ECO:0007669"/>
    <property type="project" value="TreeGrafter"/>
</dbReference>
<keyword evidence="12" id="KW-0658">Purine biosynthesis</keyword>
<keyword evidence="12" id="KW-0963">Cytoplasm</keyword>
<keyword evidence="5 12" id="KW-0436">Ligase</keyword>
<feature type="domain" description="PurM-like N-terminal" evidence="13">
    <location>
        <begin position="62"/>
        <end position="167"/>
    </location>
</feature>
<dbReference type="GO" id="GO:0005524">
    <property type="term" value="F:ATP binding"/>
    <property type="evidence" value="ECO:0007669"/>
    <property type="project" value="UniProtKB-KW"/>
</dbReference>
<dbReference type="Pfam" id="PF02769">
    <property type="entry name" value="AIRS_C"/>
    <property type="match status" value="1"/>
</dbReference>
<evidence type="ECO:0000256" key="1">
    <source>
        <dbReference type="ARBA" id="ARBA00004686"/>
    </source>
</evidence>
<comment type="subcellular location">
    <subcellularLocation>
        <location evidence="12">Cytoplasm</location>
    </subcellularLocation>
</comment>
<evidence type="ECO:0000256" key="4">
    <source>
        <dbReference type="ARBA" id="ARBA00020367"/>
    </source>
</evidence>
<evidence type="ECO:0000256" key="5">
    <source>
        <dbReference type="ARBA" id="ARBA00022598"/>
    </source>
</evidence>
<dbReference type="Pfam" id="PF00586">
    <property type="entry name" value="AIRS"/>
    <property type="match status" value="1"/>
</dbReference>
<dbReference type="Gene3D" id="3.30.1330.10">
    <property type="entry name" value="PurM-like, N-terminal domain"/>
    <property type="match status" value="1"/>
</dbReference>
<evidence type="ECO:0000256" key="6">
    <source>
        <dbReference type="ARBA" id="ARBA00022741"/>
    </source>
</evidence>
<dbReference type="InterPro" id="IPR036676">
    <property type="entry name" value="PurM-like_C_sf"/>
</dbReference>
<sequence>MTASETAASKYSEAGVDIDKGNAFVSRIKDIVSSTHSRTVLDDIGGFSGLFSIGNANCKDPVLIASTDGVGTKLKIAQLCNKHDTIGIDLVAMCVNDIIVSGAKPLFFLDYFASASLDLDVATDVVKGIAEGCKQANCSLIGGETAEMPGLYQPGDYDLAGFSVGIADRDKIIDGSDVRVGNKIIGLASSGLHSNGFSLVRKIIFEDLGLSVDDSVEELGCTIGEELIKPTRIYVRSVLGVLNRFALHSVVHNTGGGFIDNIPRVLPKGCRAVIEKDSWEKPPIFSFLQEKGEVSEAEMYRTFNMGIGLMTVVKDADVESVIQHFEAMGEKAFVIGKVLAAQEGEPQVLINGLEEN</sequence>
<dbReference type="KEGG" id="eaj:Q3M24_17050"/>
<evidence type="ECO:0000256" key="11">
    <source>
        <dbReference type="ARBA" id="ARBA00049057"/>
    </source>
</evidence>
<evidence type="ECO:0000256" key="7">
    <source>
        <dbReference type="ARBA" id="ARBA00022840"/>
    </source>
</evidence>
<dbReference type="SUPFAM" id="SSF55326">
    <property type="entry name" value="PurM N-terminal domain-like"/>
    <property type="match status" value="1"/>
</dbReference>
<dbReference type="FunFam" id="3.30.1330.10:FF:000001">
    <property type="entry name" value="Phosphoribosylformylglycinamidine cyclo-ligase"/>
    <property type="match status" value="1"/>
</dbReference>
<reference evidence="15" key="1">
    <citation type="journal article" date="2024" name="Syst. Appl. Microbiol.">
        <title>First single-strain enrichments of Electrothrix cable bacteria, description of E. aestuarii sp. nov. and E. rattekaaiensis sp. nov., and proposal of a cable bacteria taxonomy following the rules of the SeqCode.</title>
        <authorList>
            <person name="Plum-Jensen L.E."/>
            <person name="Schramm A."/>
            <person name="Marshall I.P.G."/>
        </authorList>
    </citation>
    <scope>NUCLEOTIDE SEQUENCE</scope>
    <source>
        <strain evidence="15">Rat1</strain>
    </source>
</reference>
<dbReference type="PANTHER" id="PTHR10520">
    <property type="entry name" value="TRIFUNCTIONAL PURINE BIOSYNTHETIC PROTEIN ADENOSINE-3-RELATED"/>
    <property type="match status" value="1"/>
</dbReference>
<comment type="similarity">
    <text evidence="2 12">Belongs to the AIR synthase family.</text>
</comment>
<dbReference type="NCBIfam" id="TIGR00878">
    <property type="entry name" value="purM"/>
    <property type="match status" value="1"/>
</dbReference>
<evidence type="ECO:0000313" key="15">
    <source>
        <dbReference type="EMBL" id="XCN72000.1"/>
    </source>
</evidence>
<comment type="pathway">
    <text evidence="1 12">Purine metabolism; IMP biosynthesis via de novo pathway; 5-amino-1-(5-phospho-D-ribosyl)imidazole from N(2)-formyl-N(1)-(5-phospho-D-ribosyl)glycinamide: step 2/2.</text>
</comment>
<gene>
    <name evidence="12 15" type="primary">purM</name>
    <name evidence="15" type="ORF">Q3M24_17050</name>
</gene>
<dbReference type="GO" id="GO:0004641">
    <property type="term" value="F:phosphoribosylformylglycinamidine cyclo-ligase activity"/>
    <property type="evidence" value="ECO:0007669"/>
    <property type="project" value="UniProtKB-UniRule"/>
</dbReference>
<evidence type="ECO:0000256" key="12">
    <source>
        <dbReference type="HAMAP-Rule" id="MF_00741"/>
    </source>
</evidence>
<dbReference type="InterPro" id="IPR016188">
    <property type="entry name" value="PurM-like_N"/>
</dbReference>
<organism evidence="15">
    <name type="scientific">Candidatus Electrothrix aestuarii</name>
    <dbReference type="NCBI Taxonomy" id="3062594"/>
    <lineage>
        <taxon>Bacteria</taxon>
        <taxon>Pseudomonadati</taxon>
        <taxon>Thermodesulfobacteriota</taxon>
        <taxon>Desulfobulbia</taxon>
        <taxon>Desulfobulbales</taxon>
        <taxon>Desulfobulbaceae</taxon>
        <taxon>Candidatus Electrothrix</taxon>
    </lineage>
</organism>
<evidence type="ECO:0000256" key="2">
    <source>
        <dbReference type="ARBA" id="ARBA00010280"/>
    </source>
</evidence>
<dbReference type="InterPro" id="IPR010918">
    <property type="entry name" value="PurM-like_C_dom"/>
</dbReference>
<dbReference type="GO" id="GO:0005829">
    <property type="term" value="C:cytosol"/>
    <property type="evidence" value="ECO:0007669"/>
    <property type="project" value="TreeGrafter"/>
</dbReference>
<dbReference type="PANTHER" id="PTHR10520:SF12">
    <property type="entry name" value="TRIFUNCTIONAL PURINE BIOSYNTHETIC PROTEIN ADENOSINE-3"/>
    <property type="match status" value="1"/>
</dbReference>
<evidence type="ECO:0000256" key="9">
    <source>
        <dbReference type="ARBA" id="ARBA00032931"/>
    </source>
</evidence>
<evidence type="ECO:0000256" key="10">
    <source>
        <dbReference type="ARBA" id="ARBA00033093"/>
    </source>
</evidence>
<comment type="catalytic activity">
    <reaction evidence="11 12">
        <text>2-formamido-N(1)-(5-O-phospho-beta-D-ribosyl)acetamidine + ATP = 5-amino-1-(5-phospho-beta-D-ribosyl)imidazole + ADP + phosphate + H(+)</text>
        <dbReference type="Rhea" id="RHEA:23032"/>
        <dbReference type="ChEBI" id="CHEBI:15378"/>
        <dbReference type="ChEBI" id="CHEBI:30616"/>
        <dbReference type="ChEBI" id="CHEBI:43474"/>
        <dbReference type="ChEBI" id="CHEBI:137981"/>
        <dbReference type="ChEBI" id="CHEBI:147287"/>
        <dbReference type="ChEBI" id="CHEBI:456216"/>
        <dbReference type="EC" id="6.3.3.1"/>
    </reaction>
</comment>
<feature type="domain" description="PurM-like C-terminal" evidence="14">
    <location>
        <begin position="179"/>
        <end position="347"/>
    </location>
</feature>
<name>A0AAU8LSZ0_9BACT</name>
<dbReference type="GO" id="GO:0004637">
    <property type="term" value="F:phosphoribosylamine-glycine ligase activity"/>
    <property type="evidence" value="ECO:0007669"/>
    <property type="project" value="TreeGrafter"/>
</dbReference>
<evidence type="ECO:0000256" key="3">
    <source>
        <dbReference type="ARBA" id="ARBA00013047"/>
    </source>
</evidence>
<dbReference type="GO" id="GO:0006189">
    <property type="term" value="P:'de novo' IMP biosynthetic process"/>
    <property type="evidence" value="ECO:0007669"/>
    <property type="project" value="UniProtKB-UniRule"/>
</dbReference>
<dbReference type="InterPro" id="IPR036921">
    <property type="entry name" value="PurM-like_N_sf"/>
</dbReference>